<dbReference type="InterPro" id="IPR004143">
    <property type="entry name" value="BPL_LPL_catalytic"/>
</dbReference>
<evidence type="ECO:0000313" key="4">
    <source>
        <dbReference type="EMBL" id="TGZ48971.1"/>
    </source>
</evidence>
<dbReference type="Pfam" id="PF21948">
    <property type="entry name" value="LplA-B_cat"/>
    <property type="match status" value="1"/>
</dbReference>
<dbReference type="PANTHER" id="PTHR12561:SF3">
    <property type="entry name" value="LIPOYLTRANSFERASE 1, MITOCHONDRIAL"/>
    <property type="match status" value="1"/>
</dbReference>
<evidence type="ECO:0000256" key="2">
    <source>
        <dbReference type="ARBA" id="ARBA00008242"/>
    </source>
</evidence>
<gene>
    <name evidence="4" type="ORF">DBV15_03409</name>
</gene>
<dbReference type="GO" id="GO:0017118">
    <property type="term" value="F:lipoyltransferase activity"/>
    <property type="evidence" value="ECO:0007669"/>
    <property type="project" value="TreeGrafter"/>
</dbReference>
<comment type="similarity">
    <text evidence="2">Belongs to the LplA family.</text>
</comment>
<dbReference type="SUPFAM" id="SSF55681">
    <property type="entry name" value="Class II aaRS and biotin synthetases"/>
    <property type="match status" value="1"/>
</dbReference>
<keyword evidence="5" id="KW-1185">Reference proteome</keyword>
<dbReference type="STRING" id="300112.A0A4S2KHJ1"/>
<feature type="non-terminal residue" evidence="4">
    <location>
        <position position="456"/>
    </location>
</feature>
<reference evidence="4 5" key="1">
    <citation type="journal article" date="2019" name="Philos. Trans. R. Soc. Lond., B, Biol. Sci.">
        <title>Ant behaviour and brain gene expression of defending hosts depend on the ecological success of the intruding social parasite.</title>
        <authorList>
            <person name="Kaur R."/>
            <person name="Stoldt M."/>
            <person name="Jongepier E."/>
            <person name="Feldmeyer B."/>
            <person name="Menzel F."/>
            <person name="Bornberg-Bauer E."/>
            <person name="Foitzik S."/>
        </authorList>
    </citation>
    <scope>NUCLEOTIDE SEQUENCE [LARGE SCALE GENOMIC DNA]</scope>
    <source>
        <tissue evidence="4">Whole body</tissue>
    </source>
</reference>
<protein>
    <submittedName>
        <fullName evidence="4">Lipoyltransferase 1, mitochondrial</fullName>
    </submittedName>
</protein>
<name>A0A4S2KHJ1_9HYME</name>
<dbReference type="AlphaFoldDB" id="A0A4S2KHJ1"/>
<dbReference type="GO" id="GO:0009249">
    <property type="term" value="P:protein lipoylation"/>
    <property type="evidence" value="ECO:0007669"/>
    <property type="project" value="InterPro"/>
</dbReference>
<proteinExistence type="inferred from homology"/>
<feature type="domain" description="BPL/LPL catalytic" evidence="3">
    <location>
        <begin position="126"/>
        <end position="311"/>
    </location>
</feature>
<dbReference type="Proteomes" id="UP000310200">
    <property type="component" value="Unassembled WGS sequence"/>
</dbReference>
<dbReference type="EMBL" id="QBLH01002286">
    <property type="protein sequence ID" value="TGZ48971.1"/>
    <property type="molecule type" value="Genomic_DNA"/>
</dbReference>
<keyword evidence="4" id="KW-0808">Transferase</keyword>
<dbReference type="UniPathway" id="UPA00537">
    <property type="reaction ID" value="UER00595"/>
</dbReference>
<accession>A0A4S2KHJ1</accession>
<comment type="pathway">
    <text evidence="1">Protein modification; protein lipoylation via exogenous pathway; protein N(6)-(lipoyl)lysine from lipoate: step 2/2.</text>
</comment>
<dbReference type="PROSITE" id="PS51733">
    <property type="entry name" value="BPL_LPL_CATALYTIC"/>
    <property type="match status" value="1"/>
</dbReference>
<evidence type="ECO:0000259" key="3">
    <source>
        <dbReference type="PROSITE" id="PS51733"/>
    </source>
</evidence>
<sequence length="456" mass="51782">MQKDCRDCLGIRYRINSLDQTWKWLHQTIALHDYLISITASQTNVLMGYSTSLSHTPHAMSLCTRLVVAVRRCASLDGTRQASRYASTYSSQDSGDSIKKSVFISQSTDVFVNLALEHWLYRNFDFSKHHVLLLWRNDPCVVIGRHQNPWLECNVQAVEKADIALARRNSGGGTVYHDNGNLNLTFFTPRERYNRRYNLNIITNALFRQWGLKSVVNKRDDILVNGDCKISGTAAKCGRPNAYHHCTLLVNVNKANLSSILEKKENGIVTNATSSVRSSIKNLSDINRNIQMDKLLSAVGWEYLRTKALVLEDGRYDLVEQQKGFKYINPTEDWFPGIDNFVNEFRSWDWNMGKTPKFTVTRTLDFPAHDGKIYRLNLSLEVQNGIVEEIRMSLPAGLVSTDFTQDASVISNIRGARYDHEVTENIIAAIGGKTVTLNTTQSVDENNMRFDEATLQ</sequence>
<dbReference type="InterPro" id="IPR045864">
    <property type="entry name" value="aa-tRNA-synth_II/BPL/LPL"/>
</dbReference>
<dbReference type="CDD" id="cd16443">
    <property type="entry name" value="LplA"/>
    <property type="match status" value="1"/>
</dbReference>
<dbReference type="FunFam" id="3.30.930.10:FF:000045">
    <property type="entry name" value="lipoyltransferase 1, mitochondrial"/>
    <property type="match status" value="1"/>
</dbReference>
<comment type="caution">
    <text evidence="4">The sequence shown here is derived from an EMBL/GenBank/DDBJ whole genome shotgun (WGS) entry which is preliminary data.</text>
</comment>
<dbReference type="GO" id="GO:0005739">
    <property type="term" value="C:mitochondrion"/>
    <property type="evidence" value="ECO:0007669"/>
    <property type="project" value="TreeGrafter"/>
</dbReference>
<dbReference type="PANTHER" id="PTHR12561">
    <property type="entry name" value="LIPOATE-PROTEIN LIGASE"/>
    <property type="match status" value="1"/>
</dbReference>
<dbReference type="Gene3D" id="3.30.390.50">
    <property type="entry name" value="CO dehydrogenase flavoprotein, C-terminal domain"/>
    <property type="match status" value="1"/>
</dbReference>
<dbReference type="InterPro" id="IPR004562">
    <property type="entry name" value="LipoylTrfase_LipoateP_Ligase"/>
</dbReference>
<evidence type="ECO:0000256" key="1">
    <source>
        <dbReference type="ARBA" id="ARBA00005085"/>
    </source>
</evidence>
<dbReference type="Gene3D" id="3.30.930.10">
    <property type="entry name" value="Bira Bifunctional Protein, Domain 2"/>
    <property type="match status" value="1"/>
</dbReference>
<evidence type="ECO:0000313" key="5">
    <source>
        <dbReference type="Proteomes" id="UP000310200"/>
    </source>
</evidence>
<organism evidence="4 5">
    <name type="scientific">Temnothorax longispinosus</name>
    <dbReference type="NCBI Taxonomy" id="300112"/>
    <lineage>
        <taxon>Eukaryota</taxon>
        <taxon>Metazoa</taxon>
        <taxon>Ecdysozoa</taxon>
        <taxon>Arthropoda</taxon>
        <taxon>Hexapoda</taxon>
        <taxon>Insecta</taxon>
        <taxon>Pterygota</taxon>
        <taxon>Neoptera</taxon>
        <taxon>Endopterygota</taxon>
        <taxon>Hymenoptera</taxon>
        <taxon>Apocrita</taxon>
        <taxon>Aculeata</taxon>
        <taxon>Formicoidea</taxon>
        <taxon>Formicidae</taxon>
        <taxon>Myrmicinae</taxon>
        <taxon>Temnothorax</taxon>
    </lineage>
</organism>